<evidence type="ECO:0000313" key="3">
    <source>
        <dbReference type="Proteomes" id="UP000077266"/>
    </source>
</evidence>
<dbReference type="InParanoid" id="A0A165KTL1"/>
<keyword evidence="3" id="KW-1185">Reference proteome</keyword>
<dbReference type="EMBL" id="KV425937">
    <property type="protein sequence ID" value="KZV96864.1"/>
    <property type="molecule type" value="Genomic_DNA"/>
</dbReference>
<sequence>MSHLDFPKLRDFRHGHGSFVVVELDTAASLDAFGDSAIATAATRIKTAKRLAVVSVAPPFNSARIGMLRLTLYFVGSGIPDPEFAAVPVHPATGNRPSLVPSQPFPFGNAYVHTAYTVKAATISRVELDNPSNTVLSRDFMSTLLAHDFADRQKLQTLRQEVYYCRAARRDDDDVSQSVSATSTSSDSQSIDDTGVVAPQRLPWTHSEPFFRMWMDLSVLDDLELGEPRTIQDELAELRAIQDDAFQTAVEAFQVKRMRVDQWRSTVDSELEGSSSVDGGEDHYPLPSGDDALMPAEVCLDETTPSSAMLESQCVENPSSRRPRVSVGTAPPFNLSITTLGSSWTSLSFSRVEQGRGVEGQPEDARGERRPRIAILLARVTAALLSFRVFPKRSTC</sequence>
<name>A0A165KTL1_EXIGL</name>
<feature type="region of interest" description="Disordered" evidence="1">
    <location>
        <begin position="174"/>
        <end position="193"/>
    </location>
</feature>
<reference evidence="2 3" key="1">
    <citation type="journal article" date="2016" name="Mol. Biol. Evol.">
        <title>Comparative Genomics of Early-Diverging Mushroom-Forming Fungi Provides Insights into the Origins of Lignocellulose Decay Capabilities.</title>
        <authorList>
            <person name="Nagy L.G."/>
            <person name="Riley R."/>
            <person name="Tritt A."/>
            <person name="Adam C."/>
            <person name="Daum C."/>
            <person name="Floudas D."/>
            <person name="Sun H."/>
            <person name="Yadav J.S."/>
            <person name="Pangilinan J."/>
            <person name="Larsson K.H."/>
            <person name="Matsuura K."/>
            <person name="Barry K."/>
            <person name="Labutti K."/>
            <person name="Kuo R."/>
            <person name="Ohm R.A."/>
            <person name="Bhattacharya S.S."/>
            <person name="Shirouzu T."/>
            <person name="Yoshinaga Y."/>
            <person name="Martin F.M."/>
            <person name="Grigoriev I.V."/>
            <person name="Hibbett D.S."/>
        </authorList>
    </citation>
    <scope>NUCLEOTIDE SEQUENCE [LARGE SCALE GENOMIC DNA]</scope>
    <source>
        <strain evidence="2 3">HHB12029</strain>
    </source>
</reference>
<evidence type="ECO:0000256" key="1">
    <source>
        <dbReference type="SAM" id="MobiDB-lite"/>
    </source>
</evidence>
<organism evidence="2 3">
    <name type="scientific">Exidia glandulosa HHB12029</name>
    <dbReference type="NCBI Taxonomy" id="1314781"/>
    <lineage>
        <taxon>Eukaryota</taxon>
        <taxon>Fungi</taxon>
        <taxon>Dikarya</taxon>
        <taxon>Basidiomycota</taxon>
        <taxon>Agaricomycotina</taxon>
        <taxon>Agaricomycetes</taxon>
        <taxon>Auriculariales</taxon>
        <taxon>Exidiaceae</taxon>
        <taxon>Exidia</taxon>
    </lineage>
</organism>
<proteinExistence type="predicted"/>
<dbReference type="Proteomes" id="UP000077266">
    <property type="component" value="Unassembled WGS sequence"/>
</dbReference>
<protein>
    <submittedName>
        <fullName evidence="2">Uncharacterized protein</fullName>
    </submittedName>
</protein>
<dbReference type="AlphaFoldDB" id="A0A165KTL1"/>
<gene>
    <name evidence="2" type="ORF">EXIGLDRAFT_833283</name>
</gene>
<feature type="compositionally biased region" description="Low complexity" evidence="1">
    <location>
        <begin position="176"/>
        <end position="193"/>
    </location>
</feature>
<evidence type="ECO:0000313" key="2">
    <source>
        <dbReference type="EMBL" id="KZV96864.1"/>
    </source>
</evidence>
<accession>A0A165KTL1</accession>